<evidence type="ECO:0000313" key="4">
    <source>
        <dbReference type="Proteomes" id="UP000316292"/>
    </source>
</evidence>
<organism evidence="3 4">
    <name type="scientific">Eiseniibacteriota bacterium</name>
    <dbReference type="NCBI Taxonomy" id="2212470"/>
    <lineage>
        <taxon>Bacteria</taxon>
        <taxon>Candidatus Eiseniibacteriota</taxon>
    </lineage>
</organism>
<evidence type="ECO:0000256" key="1">
    <source>
        <dbReference type="SAM" id="SignalP"/>
    </source>
</evidence>
<name>A0A538SAL9_UNCEI</name>
<feature type="domain" description="GWxTD" evidence="2">
    <location>
        <begin position="332"/>
        <end position="410"/>
    </location>
</feature>
<feature type="signal peptide" evidence="1">
    <location>
        <begin position="1"/>
        <end position="27"/>
    </location>
</feature>
<accession>A0A538SAL9</accession>
<dbReference type="Pfam" id="PF20094">
    <property type="entry name" value="GWxTD_dom"/>
    <property type="match status" value="1"/>
</dbReference>
<keyword evidence="1" id="KW-0732">Signal</keyword>
<reference evidence="3 4" key="1">
    <citation type="journal article" date="2019" name="Nat. Microbiol.">
        <title>Mediterranean grassland soil C-N compound turnover is dependent on rainfall and depth, and is mediated by genomically divergent microorganisms.</title>
        <authorList>
            <person name="Diamond S."/>
            <person name="Andeer P.F."/>
            <person name="Li Z."/>
            <person name="Crits-Christoph A."/>
            <person name="Burstein D."/>
            <person name="Anantharaman K."/>
            <person name="Lane K.R."/>
            <person name="Thomas B.C."/>
            <person name="Pan C."/>
            <person name="Northen T.R."/>
            <person name="Banfield J.F."/>
        </authorList>
    </citation>
    <scope>NUCLEOTIDE SEQUENCE [LARGE SCALE GENOMIC DNA]</scope>
    <source>
        <strain evidence="3">WS_1</strain>
    </source>
</reference>
<dbReference type="AlphaFoldDB" id="A0A538SAL9"/>
<dbReference type="Proteomes" id="UP000316292">
    <property type="component" value="Unassembled WGS sequence"/>
</dbReference>
<comment type="caution">
    <text evidence="3">The sequence shown here is derived from an EMBL/GenBank/DDBJ whole genome shotgun (WGS) entry which is preliminary data.</text>
</comment>
<evidence type="ECO:0000259" key="2">
    <source>
        <dbReference type="Pfam" id="PF20094"/>
    </source>
</evidence>
<evidence type="ECO:0000313" key="3">
    <source>
        <dbReference type="EMBL" id="TMQ48421.1"/>
    </source>
</evidence>
<dbReference type="EMBL" id="VBOR01000075">
    <property type="protein sequence ID" value="TMQ48421.1"/>
    <property type="molecule type" value="Genomic_DNA"/>
</dbReference>
<proteinExistence type="predicted"/>
<protein>
    <submittedName>
        <fullName evidence="3">GWxTD domain-containing protein</fullName>
    </submittedName>
</protein>
<dbReference type="NCBIfam" id="TIGR04514">
    <property type="entry name" value="GWxTD_dom"/>
    <property type="match status" value="1"/>
</dbReference>
<sequence>MRRHHRRAPLRLLAAIFGVLIAAPAVAASPQRTTGESGISTGDLRYNASATAYRHDAGDARVEFFIRIPYQEIKFIPSGIDFEARLRVTVELTTGKGRRAGFQQREARLQSTDAAATSDSLMGEIYTLGMVAPPGTYRFKITVEDMNVARRGLVYQMKNKKRQGEVRGEIDMSEWLFRNPAVSGIEFAWNVQDRTAETPFGKGSFEVQPHPSAYYGYYKDMLSAYYEIYDLPPPPEGRSYRVRTMILGAQSDTLLESIDSLRVTEGTAWPHALHADVGALPSGHYRLRIDLLGDDDRSLATSQGEFDVLWDVDSWRAEGAELYDVTAQALLTQDEAYAFRQMTRGEKEAKLGQVWRAIDPTPDTAENELRRDFQARVAYANAHYTVFERGMFSDRGRIWIQFGEPDEIQIERLPVSDKTLGYVMEGQIPKSSKDLLTKPDQGVVDTRPYEIWTYHLRGHEMIPRHRMNEISAGMKFVFVDEQGYGDYTLRYSSVSGVR</sequence>
<feature type="chain" id="PRO_5021731267" evidence="1">
    <location>
        <begin position="28"/>
        <end position="498"/>
    </location>
</feature>
<gene>
    <name evidence="3" type="ORF">E6K71_07180</name>
</gene>
<dbReference type="InterPro" id="IPR030959">
    <property type="entry name" value="GWxTD_dom"/>
</dbReference>